<proteinExistence type="predicted"/>
<geneLocation type="mitochondrion" evidence="1"/>
<evidence type="ECO:0000313" key="1">
    <source>
        <dbReference type="EMBL" id="KUM51360.1"/>
    </source>
</evidence>
<sequence length="67" mass="7450">MVKTRPKEGSIGIPQPTLTSPSLIKIFLLACTSWLDGRICAELCDILFDRARNKEKMLDIVIISCSV</sequence>
<comment type="caution">
    <text evidence="1">The sequence shown here is derived from an EMBL/GenBank/DDBJ whole genome shotgun (WGS) entry which is preliminary data.</text>
</comment>
<accession>A0A101M5V4</accession>
<reference evidence="1" key="1">
    <citation type="journal article" date="2015" name="Genome Biol. Evol.">
        <title>Organellar Genomes of White Spruce (Picea glauca): Assembly and Annotation.</title>
        <authorList>
            <person name="Jackman S.D."/>
            <person name="Warren R.L."/>
            <person name="Gibb E.A."/>
            <person name="Vandervalk B.P."/>
            <person name="Mohamadi H."/>
            <person name="Chu J."/>
            <person name="Raymond A."/>
            <person name="Pleasance S."/>
            <person name="Coope R."/>
            <person name="Wildung M.R."/>
            <person name="Ritland C.E."/>
            <person name="Bousquet J."/>
            <person name="Jones S.J."/>
            <person name="Bohlmann J."/>
            <person name="Birol I."/>
        </authorList>
    </citation>
    <scope>NUCLEOTIDE SEQUENCE [LARGE SCALE GENOMIC DNA]</scope>
    <source>
        <tissue evidence="1">Flushing bud</tissue>
    </source>
</reference>
<keyword evidence="1" id="KW-0496">Mitochondrion</keyword>
<organism evidence="1">
    <name type="scientific">Picea glauca</name>
    <name type="common">White spruce</name>
    <name type="synonym">Pinus glauca</name>
    <dbReference type="NCBI Taxonomy" id="3330"/>
    <lineage>
        <taxon>Eukaryota</taxon>
        <taxon>Viridiplantae</taxon>
        <taxon>Streptophyta</taxon>
        <taxon>Embryophyta</taxon>
        <taxon>Tracheophyta</taxon>
        <taxon>Spermatophyta</taxon>
        <taxon>Pinopsida</taxon>
        <taxon>Pinidae</taxon>
        <taxon>Conifers I</taxon>
        <taxon>Pinales</taxon>
        <taxon>Pinaceae</taxon>
        <taxon>Picea</taxon>
    </lineage>
</organism>
<gene>
    <name evidence="1" type="ORF">ABT39_MTgene1207</name>
</gene>
<name>A0A101M5V4_PICGL</name>
<protein>
    <submittedName>
        <fullName evidence="1">Uncharacterized protein</fullName>
    </submittedName>
</protein>
<dbReference type="EMBL" id="LKAM01000001">
    <property type="protein sequence ID" value="KUM51360.1"/>
    <property type="molecule type" value="Genomic_DNA"/>
</dbReference>
<dbReference type="AlphaFoldDB" id="A0A101M5V4"/>